<evidence type="ECO:0000313" key="3">
    <source>
        <dbReference type="Proteomes" id="UP001596052"/>
    </source>
</evidence>
<keyword evidence="1" id="KW-1133">Transmembrane helix</keyword>
<evidence type="ECO:0000313" key="2">
    <source>
        <dbReference type="EMBL" id="MFC5455267.1"/>
    </source>
</evidence>
<protein>
    <recommendedName>
        <fullName evidence="4">Late embryogenesis abundant protein</fullName>
    </recommendedName>
</protein>
<accession>A0ABW0KRA7</accession>
<reference evidence="3" key="1">
    <citation type="journal article" date="2019" name="Int. J. Syst. Evol. Microbiol.">
        <title>The Global Catalogue of Microorganisms (GCM) 10K type strain sequencing project: providing services to taxonomists for standard genome sequencing and annotation.</title>
        <authorList>
            <consortium name="The Broad Institute Genomics Platform"/>
            <consortium name="The Broad Institute Genome Sequencing Center for Infectious Disease"/>
            <person name="Wu L."/>
            <person name="Ma J."/>
        </authorList>
    </citation>
    <scope>NUCLEOTIDE SEQUENCE [LARGE SCALE GENOMIC DNA]</scope>
    <source>
        <strain evidence="3">CGMCC 4.1469</strain>
    </source>
</reference>
<keyword evidence="1" id="KW-0472">Membrane</keyword>
<name>A0ABW0KRA7_9BACT</name>
<evidence type="ECO:0000256" key="1">
    <source>
        <dbReference type="SAM" id="Phobius"/>
    </source>
</evidence>
<keyword evidence="1" id="KW-0812">Transmembrane</keyword>
<proteinExistence type="predicted"/>
<evidence type="ECO:0008006" key="4">
    <source>
        <dbReference type="Google" id="ProtNLM"/>
    </source>
</evidence>
<keyword evidence="3" id="KW-1185">Reference proteome</keyword>
<organism evidence="2 3">
    <name type="scientific">Prosthecobacter fluviatilis</name>
    <dbReference type="NCBI Taxonomy" id="445931"/>
    <lineage>
        <taxon>Bacteria</taxon>
        <taxon>Pseudomonadati</taxon>
        <taxon>Verrucomicrobiota</taxon>
        <taxon>Verrucomicrobiia</taxon>
        <taxon>Verrucomicrobiales</taxon>
        <taxon>Verrucomicrobiaceae</taxon>
        <taxon>Prosthecobacter</taxon>
    </lineage>
</organism>
<feature type="transmembrane region" description="Helical" evidence="1">
    <location>
        <begin position="7"/>
        <end position="24"/>
    </location>
</feature>
<sequence>MRIFQRFEVWLLLIAGGIAIWWSFEPTQKPMESGPAEAEMSSDAPLGLRRCTLERDFGNARLDLEVRYKNASPRPLSMQPPDVRLLNAAGKEVPPFILPVERPPSIEAQTTGDIRLRFWLEKADLAGTLTLEIRGQRLEVKNSTPMDLEKLENAKPRVWTSADWKL</sequence>
<dbReference type="Proteomes" id="UP001596052">
    <property type="component" value="Unassembled WGS sequence"/>
</dbReference>
<gene>
    <name evidence="2" type="ORF">ACFQDI_10400</name>
</gene>
<dbReference type="EMBL" id="JBHSMQ010000003">
    <property type="protein sequence ID" value="MFC5455267.1"/>
    <property type="molecule type" value="Genomic_DNA"/>
</dbReference>
<comment type="caution">
    <text evidence="2">The sequence shown here is derived from an EMBL/GenBank/DDBJ whole genome shotgun (WGS) entry which is preliminary data.</text>
</comment>